<dbReference type="InterPro" id="IPR010982">
    <property type="entry name" value="Lambda_DNA-bd_dom_sf"/>
</dbReference>
<accession>A0A1A8TCN0</accession>
<dbReference type="Gene3D" id="1.10.260.40">
    <property type="entry name" value="lambda repressor-like DNA-binding domains"/>
    <property type="match status" value="1"/>
</dbReference>
<dbReference type="STRING" id="1792290.MSP8886_01838"/>
<proteinExistence type="predicted"/>
<dbReference type="EMBL" id="FLOB01000003">
    <property type="protein sequence ID" value="SBS30513.1"/>
    <property type="molecule type" value="Genomic_DNA"/>
</dbReference>
<dbReference type="RefSeq" id="WP_067015314.1">
    <property type="nucleotide sequence ID" value="NZ_FLOB01000003.1"/>
</dbReference>
<dbReference type="AlphaFoldDB" id="A0A1A8TCN0"/>
<dbReference type="GO" id="GO:0003677">
    <property type="term" value="F:DNA binding"/>
    <property type="evidence" value="ECO:0007669"/>
    <property type="project" value="InterPro"/>
</dbReference>
<dbReference type="OrthoDB" id="7358102at2"/>
<reference evidence="1 2" key="1">
    <citation type="submission" date="2016-06" db="EMBL/GenBank/DDBJ databases">
        <authorList>
            <person name="Kjaerup R.B."/>
            <person name="Dalgaard T.S."/>
            <person name="Juul-Madsen H.R."/>
        </authorList>
    </citation>
    <scope>NUCLEOTIDE SEQUENCE [LARGE SCALE GENOMIC DNA]</scope>
    <source>
        <strain evidence="1 2">CECT 8886</strain>
    </source>
</reference>
<evidence type="ECO:0000313" key="2">
    <source>
        <dbReference type="Proteomes" id="UP000092544"/>
    </source>
</evidence>
<evidence type="ECO:0000313" key="1">
    <source>
        <dbReference type="EMBL" id="SBS30513.1"/>
    </source>
</evidence>
<gene>
    <name evidence="1" type="ORF">MSP8886_01838</name>
</gene>
<sequence length="129" mass="14317">MTQHRSNTQALVDVSAWGEEPPHFIRLLADAVALSSRATVARQIGVSRSAVSTLLSNRYPSKTTNKIEQKVVDALGRVNCPTLGDITSAKCHRTRIRPFMNTNNQTIAQFRACANCPNNPNRRSQQDEQ</sequence>
<protein>
    <submittedName>
        <fullName evidence="1">Uncharacterized protein</fullName>
    </submittedName>
</protein>
<dbReference type="Proteomes" id="UP000092544">
    <property type="component" value="Unassembled WGS sequence"/>
</dbReference>
<organism evidence="1 2">
    <name type="scientific">Marinomonas spartinae</name>
    <dbReference type="NCBI Taxonomy" id="1792290"/>
    <lineage>
        <taxon>Bacteria</taxon>
        <taxon>Pseudomonadati</taxon>
        <taxon>Pseudomonadota</taxon>
        <taxon>Gammaproteobacteria</taxon>
        <taxon>Oceanospirillales</taxon>
        <taxon>Oceanospirillaceae</taxon>
        <taxon>Marinomonas</taxon>
    </lineage>
</organism>
<name>A0A1A8TCN0_9GAMM</name>
<keyword evidence="2" id="KW-1185">Reference proteome</keyword>